<organism evidence="4">
    <name type="scientific">Blumeria graminis f. sp. tritici 96224</name>
    <dbReference type="NCBI Taxonomy" id="1268274"/>
    <lineage>
        <taxon>Eukaryota</taxon>
        <taxon>Fungi</taxon>
        <taxon>Dikarya</taxon>
        <taxon>Ascomycota</taxon>
        <taxon>Pezizomycotina</taxon>
        <taxon>Leotiomycetes</taxon>
        <taxon>Erysiphales</taxon>
        <taxon>Erysiphaceae</taxon>
        <taxon>Blumeria</taxon>
    </lineage>
</organism>
<evidence type="ECO:0000313" key="5">
    <source>
        <dbReference type="Proteomes" id="UP000053110"/>
    </source>
</evidence>
<name>A0A061HPG6_BLUGR</name>
<feature type="region of interest" description="Disordered" evidence="1">
    <location>
        <begin position="24"/>
        <end position="45"/>
    </location>
</feature>
<keyword evidence="2" id="KW-0472">Membrane</keyword>
<reference evidence="3" key="2">
    <citation type="submission" date="2013-01" db="EMBL/GenBank/DDBJ databases">
        <title>The wheat powdery mildew genome reveals unique evolution of an obligate biotroph.</title>
        <authorList>
            <person name="Oberhaensli S."/>
            <person name="Wicker T."/>
            <person name="Keller B."/>
        </authorList>
    </citation>
    <scope>NUCLEOTIDE SEQUENCE</scope>
    <source>
        <strain evidence="3">96224</strain>
    </source>
</reference>
<evidence type="ECO:0000256" key="2">
    <source>
        <dbReference type="SAM" id="Phobius"/>
    </source>
</evidence>
<feature type="transmembrane region" description="Helical" evidence="2">
    <location>
        <begin position="262"/>
        <end position="280"/>
    </location>
</feature>
<dbReference type="AlphaFoldDB" id="A0A061HPG6"/>
<keyword evidence="2" id="KW-1133">Transmembrane helix</keyword>
<accession>A0A061HPG6</accession>
<evidence type="ECO:0000313" key="3">
    <source>
        <dbReference type="EMBL" id="EPQ65655.1"/>
    </source>
</evidence>
<dbReference type="OrthoDB" id="6407410at2759"/>
<keyword evidence="2" id="KW-0812">Transmembrane</keyword>
<dbReference type="EMBL" id="UIGY01000048">
    <property type="protein sequence ID" value="SUZ09425.1"/>
    <property type="molecule type" value="Genomic_DNA"/>
</dbReference>
<sequence length="294" mass="33191">MNNSAAFHQEPGEVEVEGDRWELQENSNVTLPPDNRKYDSNRNETLDSENNHSIKLLRINSMTSRLKRPCKFFFTPLGFLITIYGLNIVAWGGMLFLLLCNAAPKMCKPSCDDINSARNIWIEIDSQVLNALFCVTGFGTIPWRFRDLCYLMQYRIYKKRIGLRSLAGINRSWFRLPGSQDILADLGPCDEQLATVSETVLPFPVSKTPDAPLTGVRASPTATWKLDFVIWAMVWNTIFQAVLSGLMWGLNRLNRPGWSTGLFVTLACLFAGAGGLMCYVEGRRVKKVEGVRVR</sequence>
<feature type="transmembrane region" description="Helical" evidence="2">
    <location>
        <begin position="228"/>
        <end position="250"/>
    </location>
</feature>
<dbReference type="PANTHER" id="PTHR35872">
    <property type="entry name" value="INTEGRAL MEMBRANE PROTEIN (AFU_ORTHOLOGUE AFUA_5G07110)"/>
    <property type="match status" value="1"/>
</dbReference>
<dbReference type="PANTHER" id="PTHR35872:SF1">
    <property type="entry name" value="ALPHA-L-RHAMNOSIDASE C"/>
    <property type="match status" value="1"/>
</dbReference>
<protein>
    <submittedName>
        <fullName evidence="4">Bgt-2322</fullName>
    </submittedName>
</protein>
<dbReference type="Pfam" id="PF11204">
    <property type="entry name" value="DUF2985"/>
    <property type="match status" value="1"/>
</dbReference>
<reference evidence="5" key="1">
    <citation type="journal article" date="2013" name="Nat. Genet.">
        <title>The wheat powdery mildew genome shows the unique evolution of an obligate biotroph.</title>
        <authorList>
            <person name="Wicker T."/>
            <person name="Oberhaensli S."/>
            <person name="Parlange F."/>
            <person name="Buchmann J.P."/>
            <person name="Shatalina M."/>
            <person name="Roffler S."/>
            <person name="Ben-David R."/>
            <person name="Dolezel J."/>
            <person name="Simkova H."/>
            <person name="Schulze-Lefert P."/>
            <person name="Spanu P.D."/>
            <person name="Bruggmann R."/>
            <person name="Amselem J."/>
            <person name="Quesneville H."/>
            <person name="Ver Loren van Themaat E."/>
            <person name="Paape T."/>
            <person name="Shimizu K.K."/>
            <person name="Keller B."/>
        </authorList>
    </citation>
    <scope>NUCLEOTIDE SEQUENCE [LARGE SCALE GENOMIC DNA]</scope>
    <source>
        <strain evidence="5">96224</strain>
    </source>
</reference>
<dbReference type="Proteomes" id="UP000053110">
    <property type="component" value="Unassembled WGS sequence"/>
</dbReference>
<evidence type="ECO:0000313" key="4">
    <source>
        <dbReference type="EMBL" id="SUZ09425.1"/>
    </source>
</evidence>
<feature type="compositionally biased region" description="Basic and acidic residues" evidence="1">
    <location>
        <begin position="34"/>
        <end position="45"/>
    </location>
</feature>
<dbReference type="InterPro" id="IPR021369">
    <property type="entry name" value="DUF2985"/>
</dbReference>
<gene>
    <name evidence="3" type="ORF">BGT96224_2322</name>
    <name evidence="4" type="ORF">BGT96224V2_LOCUS2552</name>
</gene>
<reference evidence="4" key="3">
    <citation type="submission" date="2018-07" db="EMBL/GenBank/DDBJ databases">
        <authorList>
            <person name="Quirk P.G."/>
            <person name="Krulwich T.A."/>
        </authorList>
    </citation>
    <scope>NUCLEOTIDE SEQUENCE</scope>
    <source>
        <strain evidence="4">96224</strain>
    </source>
</reference>
<proteinExistence type="predicted"/>
<dbReference type="EMBL" id="KE375021">
    <property type="protein sequence ID" value="EPQ65655.1"/>
    <property type="molecule type" value="Genomic_DNA"/>
</dbReference>
<evidence type="ECO:0000256" key="1">
    <source>
        <dbReference type="SAM" id="MobiDB-lite"/>
    </source>
</evidence>
<dbReference type="HOGENOM" id="CLU_031135_0_0_1"/>
<feature type="transmembrane region" description="Helical" evidence="2">
    <location>
        <begin position="72"/>
        <end position="99"/>
    </location>
</feature>